<keyword evidence="1" id="KW-0489">Methyltransferase</keyword>
<accession>L0L1W9</accession>
<dbReference type="GO" id="GO:0032259">
    <property type="term" value="P:methylation"/>
    <property type="evidence" value="ECO:0007669"/>
    <property type="project" value="UniProtKB-KW"/>
</dbReference>
<protein>
    <submittedName>
        <fullName evidence="1">Putative RNA methylase</fullName>
    </submittedName>
</protein>
<dbReference type="PANTHER" id="PTHR23290:SF0">
    <property type="entry name" value="RRNA N6-ADENOSINE-METHYLTRANSFERASE METTL5"/>
    <property type="match status" value="1"/>
</dbReference>
<proteinExistence type="predicted"/>
<dbReference type="Proteomes" id="UP000010866">
    <property type="component" value="Chromosome"/>
</dbReference>
<sequence>MKQRKLEIMLEKVKGFERPDVNLEQYVTPAPIAAEVLHFAFMHGNLQGTVYDLGCGTGVLAIGAKLLGAERVIGFDLDPSALQIARQNASMMGVDVEFVQCDISGVPEHADTVIMNPPFGAQCKGNDRPFLSTALRVADVTYSVHNCGSHRFIKSFIEPAIISDWYETGFPIKRTFKFHKKDVELVKVEIYRIVRRDGST</sequence>
<dbReference type="SUPFAM" id="SSF53335">
    <property type="entry name" value="S-adenosyl-L-methionine-dependent methyltransferases"/>
    <property type="match status" value="1"/>
</dbReference>
<keyword evidence="1" id="KW-0808">Transferase</keyword>
<evidence type="ECO:0000313" key="2">
    <source>
        <dbReference type="Proteomes" id="UP000010866"/>
    </source>
</evidence>
<dbReference type="HOGENOM" id="CLU_074702_1_0_2"/>
<dbReference type="InterPro" id="IPR029063">
    <property type="entry name" value="SAM-dependent_MTases_sf"/>
</dbReference>
<dbReference type="GO" id="GO:0008168">
    <property type="term" value="F:methyltransferase activity"/>
    <property type="evidence" value="ECO:0007669"/>
    <property type="project" value="UniProtKB-KW"/>
</dbReference>
<dbReference type="STRING" id="867904.Metho_2236"/>
<dbReference type="KEGG" id="mhz:Metho_2236"/>
<name>L0L1W9_METHD</name>
<dbReference type="EMBL" id="CP003362">
    <property type="protein sequence ID" value="AGB50398.1"/>
    <property type="molecule type" value="Genomic_DNA"/>
</dbReference>
<organism evidence="1 2">
    <name type="scientific">Methanomethylovorans hollandica (strain DSM 15978 / NBRC 107637 / DMS1)</name>
    <dbReference type="NCBI Taxonomy" id="867904"/>
    <lineage>
        <taxon>Archaea</taxon>
        <taxon>Methanobacteriati</taxon>
        <taxon>Methanobacteriota</taxon>
        <taxon>Stenosarchaea group</taxon>
        <taxon>Methanomicrobia</taxon>
        <taxon>Methanosarcinales</taxon>
        <taxon>Methanosarcinaceae</taxon>
        <taxon>Methanomethylovorans</taxon>
    </lineage>
</organism>
<dbReference type="PRINTS" id="PR00507">
    <property type="entry name" value="N12N6MTFRASE"/>
</dbReference>
<dbReference type="InterPro" id="IPR051720">
    <property type="entry name" value="rRNA_MeTrfase/Polyamine_Synth"/>
</dbReference>
<dbReference type="Pfam" id="PF06325">
    <property type="entry name" value="PrmA"/>
    <property type="match status" value="1"/>
</dbReference>
<dbReference type="PANTHER" id="PTHR23290">
    <property type="entry name" value="RRNA N6-ADENOSINE-METHYLTRANSFERASE METTL5"/>
    <property type="match status" value="1"/>
</dbReference>
<reference evidence="2" key="1">
    <citation type="submission" date="2012-02" db="EMBL/GenBank/DDBJ databases">
        <title>Complete sequence of chromosome of Methanomethylovorans hollandica DSM 15978.</title>
        <authorList>
            <person name="Lucas S."/>
            <person name="Copeland A."/>
            <person name="Lapidus A."/>
            <person name="Glavina del Rio T."/>
            <person name="Dalin E."/>
            <person name="Tice H."/>
            <person name="Bruce D."/>
            <person name="Goodwin L."/>
            <person name="Pitluck S."/>
            <person name="Peters L."/>
            <person name="Mikhailova N."/>
            <person name="Held B."/>
            <person name="Kyrpides N."/>
            <person name="Mavromatis K."/>
            <person name="Ivanova N."/>
            <person name="Brettin T."/>
            <person name="Detter J.C."/>
            <person name="Han C."/>
            <person name="Larimer F."/>
            <person name="Land M."/>
            <person name="Hauser L."/>
            <person name="Markowitz V."/>
            <person name="Cheng J.-F."/>
            <person name="Hugenholtz P."/>
            <person name="Woyke T."/>
            <person name="Wu D."/>
            <person name="Spring S."/>
            <person name="Schroeder M."/>
            <person name="Brambilla E."/>
            <person name="Klenk H.-P."/>
            <person name="Eisen J.A."/>
        </authorList>
    </citation>
    <scope>NUCLEOTIDE SEQUENCE [LARGE SCALE GENOMIC DNA]</scope>
    <source>
        <strain evidence="2">DSM 15978 / NBRC 107637 / DMS1</strain>
    </source>
</reference>
<dbReference type="CDD" id="cd02440">
    <property type="entry name" value="AdoMet_MTases"/>
    <property type="match status" value="1"/>
</dbReference>
<dbReference type="GeneID" id="14408314"/>
<dbReference type="Gene3D" id="3.40.50.150">
    <property type="entry name" value="Vaccinia Virus protein VP39"/>
    <property type="match status" value="1"/>
</dbReference>
<dbReference type="AlphaFoldDB" id="L0L1W9"/>
<evidence type="ECO:0000313" key="1">
    <source>
        <dbReference type="EMBL" id="AGB50398.1"/>
    </source>
</evidence>
<dbReference type="RefSeq" id="WP_015325563.1">
    <property type="nucleotide sequence ID" value="NC_019977.1"/>
</dbReference>
<gene>
    <name evidence="1" type="ordered locus">Metho_2236</name>
</gene>
<dbReference type="OrthoDB" id="31271at2157"/>
<keyword evidence="2" id="KW-1185">Reference proteome</keyword>